<dbReference type="Gene3D" id="3.40.50.300">
    <property type="entry name" value="P-loop containing nucleotide triphosphate hydrolases"/>
    <property type="match status" value="1"/>
</dbReference>
<evidence type="ECO:0000313" key="7">
    <source>
        <dbReference type="Proteomes" id="UP000266313"/>
    </source>
</evidence>
<keyword evidence="2" id="KW-0067">ATP-binding</keyword>
<dbReference type="GO" id="GO:0005524">
    <property type="term" value="F:ATP binding"/>
    <property type="evidence" value="ECO:0007669"/>
    <property type="project" value="UniProtKB-KW"/>
</dbReference>
<dbReference type="Pfam" id="PF17863">
    <property type="entry name" value="AAA_lid_2"/>
    <property type="match status" value="1"/>
</dbReference>
<dbReference type="InterPro" id="IPR011703">
    <property type="entry name" value="ATPase_AAA-3"/>
</dbReference>
<dbReference type="GO" id="GO:0016887">
    <property type="term" value="F:ATP hydrolysis activity"/>
    <property type="evidence" value="ECO:0007669"/>
    <property type="project" value="InterPro"/>
</dbReference>
<evidence type="ECO:0000259" key="5">
    <source>
        <dbReference type="Pfam" id="PF17863"/>
    </source>
</evidence>
<proteinExistence type="inferred from homology"/>
<accession>A0A250L1L2</accession>
<dbReference type="FunFam" id="3.40.50.300:FF:000640">
    <property type="entry name" value="MoxR family ATPase"/>
    <property type="match status" value="1"/>
</dbReference>
<keyword evidence="7" id="KW-1185">Reference proteome</keyword>
<dbReference type="Pfam" id="PF07726">
    <property type="entry name" value="AAA_3"/>
    <property type="match status" value="1"/>
</dbReference>
<feature type="domain" description="ChlI/MoxR AAA lid" evidence="5">
    <location>
        <begin position="264"/>
        <end position="328"/>
    </location>
</feature>
<evidence type="ECO:0000256" key="3">
    <source>
        <dbReference type="ARBA" id="ARBA00061607"/>
    </source>
</evidence>
<gene>
    <name evidence="6" type="ORF">sS8_4189</name>
</gene>
<dbReference type="PANTHER" id="PTHR42759:SF1">
    <property type="entry name" value="MAGNESIUM-CHELATASE SUBUNIT CHLD"/>
    <property type="match status" value="1"/>
</dbReference>
<evidence type="ECO:0000259" key="4">
    <source>
        <dbReference type="Pfam" id="PF07726"/>
    </source>
</evidence>
<comment type="similarity">
    <text evidence="3">Belongs to the MoxR family.</text>
</comment>
<dbReference type="InterPro" id="IPR041628">
    <property type="entry name" value="ChlI/MoxR_AAA_lid"/>
</dbReference>
<evidence type="ECO:0000256" key="1">
    <source>
        <dbReference type="ARBA" id="ARBA00022741"/>
    </source>
</evidence>
<dbReference type="AlphaFoldDB" id="A0A250L1L2"/>
<feature type="domain" description="ATPase AAA-3" evidence="4">
    <location>
        <begin position="51"/>
        <end position="181"/>
    </location>
</feature>
<dbReference type="Gene3D" id="1.10.8.80">
    <property type="entry name" value="Magnesium chelatase subunit I, C-Terminal domain"/>
    <property type="match status" value="1"/>
</dbReference>
<dbReference type="Proteomes" id="UP000266313">
    <property type="component" value="Chromosome"/>
</dbReference>
<evidence type="ECO:0000256" key="2">
    <source>
        <dbReference type="ARBA" id="ARBA00022840"/>
    </source>
</evidence>
<sequence length="336" mass="38044">MLMYQENEMSERTLTPAQQDVQRLFQFAAAQVIGQDTLIERMLIALLADGHILVEGAPGLAKTRAINVLSRAVEGDFHRIQFTPDLLPADLTGTEIYRPQDGTFHFQPGPLFHNLVLADEINRSPAKVQSSLLEAMAERQITVGRVTYKLPDLFMVMATQNPIEQEGTYPLPEAQLDRFMLYIRIGYPEAQYERAILRLVREEARRGSVGVETAFKSVSQQTLFTARQEVLDLYMADTLEEYLLQLVLSTRNPGAYGQELERWLQYGASPRASIALDRCARARAWLAGRDYVIPEDIQSVAPDVLRHRLILSYEAEAEGVSTDRIIRELLRRVAVP</sequence>
<keyword evidence="1" id="KW-0547">Nucleotide-binding</keyword>
<dbReference type="KEGG" id="mmai:sS8_4189"/>
<dbReference type="EMBL" id="AP017928">
    <property type="protein sequence ID" value="BBA36119.1"/>
    <property type="molecule type" value="Genomic_DNA"/>
</dbReference>
<name>A0A250L1L2_9GAMM</name>
<dbReference type="InterPro" id="IPR027417">
    <property type="entry name" value="P-loop_NTPase"/>
</dbReference>
<organism evidence="6 7">
    <name type="scientific">Methylocaldum marinum</name>
    <dbReference type="NCBI Taxonomy" id="1432792"/>
    <lineage>
        <taxon>Bacteria</taxon>
        <taxon>Pseudomonadati</taxon>
        <taxon>Pseudomonadota</taxon>
        <taxon>Gammaproteobacteria</taxon>
        <taxon>Methylococcales</taxon>
        <taxon>Methylococcaceae</taxon>
        <taxon>Methylocaldum</taxon>
    </lineage>
</organism>
<dbReference type="PANTHER" id="PTHR42759">
    <property type="entry name" value="MOXR FAMILY PROTEIN"/>
    <property type="match status" value="1"/>
</dbReference>
<dbReference type="PIRSF" id="PIRSF002849">
    <property type="entry name" value="AAA_ATPase_chaperone_MoxR_prd"/>
    <property type="match status" value="1"/>
</dbReference>
<protein>
    <submittedName>
        <fullName evidence="6">AAA ATPase</fullName>
    </submittedName>
</protein>
<dbReference type="InterPro" id="IPR050764">
    <property type="entry name" value="CbbQ/NirQ/NorQ/GpvN"/>
</dbReference>
<dbReference type="SUPFAM" id="SSF52540">
    <property type="entry name" value="P-loop containing nucleoside triphosphate hydrolases"/>
    <property type="match status" value="1"/>
</dbReference>
<reference evidence="6 7" key="1">
    <citation type="submission" date="2016-12" db="EMBL/GenBank/DDBJ databases">
        <title>Genome sequencing of Methylocaldum marinum.</title>
        <authorList>
            <person name="Takeuchi M."/>
            <person name="Kamagata Y."/>
            <person name="Hiraoka S."/>
            <person name="Oshima K."/>
            <person name="Hattori M."/>
            <person name="Iwasaki W."/>
        </authorList>
    </citation>
    <scope>NUCLEOTIDE SEQUENCE [LARGE SCALE GENOMIC DNA]</scope>
    <source>
        <strain evidence="6 7">S8</strain>
    </source>
</reference>
<evidence type="ECO:0000313" key="6">
    <source>
        <dbReference type="EMBL" id="BBA36119.1"/>
    </source>
</evidence>